<accession>A0A3B0WLH8</accession>
<dbReference type="EMBL" id="UOFE01000034">
    <property type="protein sequence ID" value="VAW53390.1"/>
    <property type="molecule type" value="Genomic_DNA"/>
</dbReference>
<sequence>MPGKYPDKIKSLPLFDGRFDAYKLEAKNSDVLFASYPAGTSIPPHKHNTDNHGVITRGELILTMNGATKKVGTGEWYHVPANIEHSAEFKVETDEIEFWFNENT</sequence>
<dbReference type="PANTHER" id="PTHR40112:SF1">
    <property type="entry name" value="H2HPP ISOMERASE"/>
    <property type="match status" value="1"/>
</dbReference>
<dbReference type="SUPFAM" id="SSF51182">
    <property type="entry name" value="RmlC-like cupins"/>
    <property type="match status" value="1"/>
</dbReference>
<protein>
    <submittedName>
        <fullName evidence="2">Cupin 2, conserved barrel</fullName>
    </submittedName>
</protein>
<dbReference type="Gene3D" id="2.60.120.10">
    <property type="entry name" value="Jelly Rolls"/>
    <property type="match status" value="1"/>
</dbReference>
<dbReference type="InterPro" id="IPR014710">
    <property type="entry name" value="RmlC-like_jellyroll"/>
</dbReference>
<dbReference type="InterPro" id="IPR052535">
    <property type="entry name" value="Bacilysin_H2HPP_isomerase"/>
</dbReference>
<dbReference type="PANTHER" id="PTHR40112">
    <property type="entry name" value="H2HPP ISOMERASE"/>
    <property type="match status" value="1"/>
</dbReference>
<proteinExistence type="predicted"/>
<gene>
    <name evidence="2" type="ORF">MNBD_GAMMA05-339</name>
</gene>
<dbReference type="InterPro" id="IPR011051">
    <property type="entry name" value="RmlC_Cupin_sf"/>
</dbReference>
<dbReference type="AlphaFoldDB" id="A0A3B0WLH8"/>
<evidence type="ECO:0000259" key="1">
    <source>
        <dbReference type="Pfam" id="PF07883"/>
    </source>
</evidence>
<name>A0A3B0WLH8_9ZZZZ</name>
<evidence type="ECO:0000313" key="2">
    <source>
        <dbReference type="EMBL" id="VAW53390.1"/>
    </source>
</evidence>
<organism evidence="2">
    <name type="scientific">hydrothermal vent metagenome</name>
    <dbReference type="NCBI Taxonomy" id="652676"/>
    <lineage>
        <taxon>unclassified sequences</taxon>
        <taxon>metagenomes</taxon>
        <taxon>ecological metagenomes</taxon>
    </lineage>
</organism>
<dbReference type="Pfam" id="PF07883">
    <property type="entry name" value="Cupin_2"/>
    <property type="match status" value="1"/>
</dbReference>
<feature type="domain" description="Cupin type-2" evidence="1">
    <location>
        <begin position="34"/>
        <end position="88"/>
    </location>
</feature>
<reference evidence="2" key="1">
    <citation type="submission" date="2018-06" db="EMBL/GenBank/DDBJ databases">
        <authorList>
            <person name="Zhirakovskaya E."/>
        </authorList>
    </citation>
    <scope>NUCLEOTIDE SEQUENCE</scope>
</reference>
<dbReference type="InterPro" id="IPR013096">
    <property type="entry name" value="Cupin_2"/>
</dbReference>